<dbReference type="InterPro" id="IPR000436">
    <property type="entry name" value="Sushi_SCR_CCP_dom"/>
</dbReference>
<evidence type="ECO:0000313" key="5">
    <source>
        <dbReference type="Proteomes" id="UP001501920"/>
    </source>
</evidence>
<evidence type="ECO:0000256" key="1">
    <source>
        <dbReference type="ARBA" id="ARBA00023157"/>
    </source>
</evidence>
<dbReference type="Gene3D" id="2.10.70.10">
    <property type="entry name" value="Complement Module, domain 1"/>
    <property type="match status" value="1"/>
</dbReference>
<sequence>HWSLAQIILPVFLSCFGVSEKPLHCGDLPIIEHGDVTKAPDGLALTVRCAYLHKLDGPAEVKCVDRKWTQLPACKAPCKLDQSKFYYSQREYMLHGVEEGFFCTALSRVQVKCDNGKALYRGCECPSCPSCT</sequence>
<evidence type="ECO:0000256" key="2">
    <source>
        <dbReference type="SAM" id="SignalP"/>
    </source>
</evidence>
<dbReference type="Ensembl" id="ENSPNAT00000059944.1">
    <property type="protein sequence ID" value="ENSPNAP00000070942.1"/>
    <property type="gene ID" value="ENSPNAG00000033507.1"/>
</dbReference>
<evidence type="ECO:0000313" key="4">
    <source>
        <dbReference type="Ensembl" id="ENSPNAP00000070942.1"/>
    </source>
</evidence>
<feature type="chain" id="PRO_5043344498" description="Sushi domain-containing protein" evidence="2">
    <location>
        <begin position="20"/>
        <end position="132"/>
    </location>
</feature>
<reference evidence="4 5" key="1">
    <citation type="submission" date="2020-10" db="EMBL/GenBank/DDBJ databases">
        <title>Pygocentrus nattereri (red-bellied piranha) genome, fPygNat1, primary haplotype.</title>
        <authorList>
            <person name="Myers G."/>
            <person name="Meyer A."/>
            <person name="Karagic N."/>
            <person name="Pippel M."/>
            <person name="Winkler S."/>
            <person name="Tracey A."/>
            <person name="Wood J."/>
            <person name="Formenti G."/>
            <person name="Howe K."/>
            <person name="Fedrigo O."/>
            <person name="Jarvis E.D."/>
        </authorList>
    </citation>
    <scope>NUCLEOTIDE SEQUENCE [LARGE SCALE GENOMIC DNA]</scope>
</reference>
<reference evidence="4" key="3">
    <citation type="submission" date="2025-09" db="UniProtKB">
        <authorList>
            <consortium name="Ensembl"/>
        </authorList>
    </citation>
    <scope>IDENTIFICATION</scope>
</reference>
<feature type="domain" description="Sushi" evidence="3">
    <location>
        <begin position="25"/>
        <end position="74"/>
    </location>
</feature>
<keyword evidence="5" id="KW-1185">Reference proteome</keyword>
<proteinExistence type="predicted"/>
<protein>
    <recommendedName>
        <fullName evidence="3">Sushi domain-containing protein</fullName>
    </recommendedName>
</protein>
<dbReference type="SMART" id="SM00032">
    <property type="entry name" value="CCP"/>
    <property type="match status" value="1"/>
</dbReference>
<feature type="signal peptide" evidence="2">
    <location>
        <begin position="1"/>
        <end position="19"/>
    </location>
</feature>
<accession>A0AAR2L8H0</accession>
<dbReference type="SUPFAM" id="SSF57535">
    <property type="entry name" value="Complement control module/SCR domain"/>
    <property type="match status" value="1"/>
</dbReference>
<evidence type="ECO:0000259" key="3">
    <source>
        <dbReference type="SMART" id="SM00032"/>
    </source>
</evidence>
<name>A0AAR2L8H0_PYGNA</name>
<keyword evidence="1" id="KW-1015">Disulfide bond</keyword>
<dbReference type="AlphaFoldDB" id="A0AAR2L8H0"/>
<dbReference type="Proteomes" id="UP001501920">
    <property type="component" value="Chromosome 2"/>
</dbReference>
<dbReference type="InterPro" id="IPR035976">
    <property type="entry name" value="Sushi/SCR/CCP_sf"/>
</dbReference>
<organism evidence="4 5">
    <name type="scientific">Pygocentrus nattereri</name>
    <name type="common">Red-bellied piranha</name>
    <dbReference type="NCBI Taxonomy" id="42514"/>
    <lineage>
        <taxon>Eukaryota</taxon>
        <taxon>Metazoa</taxon>
        <taxon>Chordata</taxon>
        <taxon>Craniata</taxon>
        <taxon>Vertebrata</taxon>
        <taxon>Euteleostomi</taxon>
        <taxon>Actinopterygii</taxon>
        <taxon>Neopterygii</taxon>
        <taxon>Teleostei</taxon>
        <taxon>Ostariophysi</taxon>
        <taxon>Characiformes</taxon>
        <taxon>Characoidei</taxon>
        <taxon>Pygocentrus</taxon>
    </lineage>
</organism>
<keyword evidence="2" id="KW-0732">Signal</keyword>
<reference evidence="4" key="2">
    <citation type="submission" date="2025-08" db="UniProtKB">
        <authorList>
            <consortium name="Ensembl"/>
        </authorList>
    </citation>
    <scope>IDENTIFICATION</scope>
</reference>